<feature type="transmembrane region" description="Helical" evidence="2">
    <location>
        <begin position="368"/>
        <end position="388"/>
    </location>
</feature>
<sequence length="438" mass="46616">MPRDEQSLPGPGDAAPLAQIARLQRDGLALLTFLAERPSRALVGASPREMDEVDPGLMIAEPAAVAADPARFAALVRSVDLLGRAAAPATATSIRLTRAYLFGAEAGIAPAEAQRARRLRHCVLGIQLGLLLAGLAAIFLLLKADEGRRVVGQLALVRADLDRSYGALWKLDRQTDFELRRFYQGEETLIPQEDAVARRSALTALEMCWSIDPPKAGLTAVEYRLLPVKPQAQTLCSELVQQQKREMLVFARLAAWNCDMLRLNPLHWFGRGGDPCAAAPAELLPDHAADWRRTELRTNEAVQGLSGYLLPLLLGGIGGGVYVLRRMNEVLRTATLTARDGLAAIGRIVLAAVFGGLLALVFGTDAPVTLGSVSLTIAAWAFFLGYALETVLKTLDAAIEGVVGKLRPAEPERKAVPVATASPMGAPADPASAGAAAP</sequence>
<feature type="transmembrane region" description="Helical" evidence="2">
    <location>
        <begin position="344"/>
        <end position="362"/>
    </location>
</feature>
<evidence type="ECO:0000256" key="1">
    <source>
        <dbReference type="SAM" id="MobiDB-lite"/>
    </source>
</evidence>
<dbReference type="Proteomes" id="UP000249065">
    <property type="component" value="Unassembled WGS sequence"/>
</dbReference>
<evidence type="ECO:0000313" key="3">
    <source>
        <dbReference type="EMBL" id="RAI59549.1"/>
    </source>
</evidence>
<organism evidence="3 4">
    <name type="scientific">Roseicella frigidaeris</name>
    <dbReference type="NCBI Taxonomy" id="2230885"/>
    <lineage>
        <taxon>Bacteria</taxon>
        <taxon>Pseudomonadati</taxon>
        <taxon>Pseudomonadota</taxon>
        <taxon>Alphaproteobacteria</taxon>
        <taxon>Acetobacterales</taxon>
        <taxon>Roseomonadaceae</taxon>
        <taxon>Roseicella</taxon>
    </lineage>
</organism>
<gene>
    <name evidence="3" type="ORF">DOO78_08095</name>
</gene>
<evidence type="ECO:0000256" key="2">
    <source>
        <dbReference type="SAM" id="Phobius"/>
    </source>
</evidence>
<protein>
    <submittedName>
        <fullName evidence="3">Uncharacterized protein</fullName>
    </submittedName>
</protein>
<proteinExistence type="predicted"/>
<dbReference type="EMBL" id="QLIX01000004">
    <property type="protein sequence ID" value="RAI59549.1"/>
    <property type="molecule type" value="Genomic_DNA"/>
</dbReference>
<accession>A0A327M9V2</accession>
<keyword evidence="4" id="KW-1185">Reference proteome</keyword>
<evidence type="ECO:0000313" key="4">
    <source>
        <dbReference type="Proteomes" id="UP000249065"/>
    </source>
</evidence>
<feature type="transmembrane region" description="Helical" evidence="2">
    <location>
        <begin position="305"/>
        <end position="324"/>
    </location>
</feature>
<feature type="transmembrane region" description="Helical" evidence="2">
    <location>
        <begin position="122"/>
        <end position="142"/>
    </location>
</feature>
<dbReference type="AlphaFoldDB" id="A0A327M9V2"/>
<name>A0A327M9V2_9PROT</name>
<reference evidence="4" key="1">
    <citation type="submission" date="2018-06" db="EMBL/GenBank/DDBJ databases">
        <authorList>
            <person name="Khan S.A."/>
        </authorList>
    </citation>
    <scope>NUCLEOTIDE SEQUENCE [LARGE SCALE GENOMIC DNA]</scope>
    <source>
        <strain evidence="4">DB-1506</strain>
    </source>
</reference>
<feature type="region of interest" description="Disordered" evidence="1">
    <location>
        <begin position="411"/>
        <end position="438"/>
    </location>
</feature>
<comment type="caution">
    <text evidence="3">The sequence shown here is derived from an EMBL/GenBank/DDBJ whole genome shotgun (WGS) entry which is preliminary data.</text>
</comment>
<dbReference type="RefSeq" id="WP_111469237.1">
    <property type="nucleotide sequence ID" value="NZ_QLIX01000004.1"/>
</dbReference>
<keyword evidence="2" id="KW-0812">Transmembrane</keyword>
<dbReference type="OrthoDB" id="7250728at2"/>
<feature type="compositionally biased region" description="Low complexity" evidence="1">
    <location>
        <begin position="421"/>
        <end position="438"/>
    </location>
</feature>
<keyword evidence="2" id="KW-1133">Transmembrane helix</keyword>
<keyword evidence="2" id="KW-0472">Membrane</keyword>